<dbReference type="Gene3D" id="1.25.40.10">
    <property type="entry name" value="Tetratricopeptide repeat domain"/>
    <property type="match status" value="1"/>
</dbReference>
<feature type="compositionally biased region" description="Basic and acidic residues" evidence="1">
    <location>
        <begin position="81"/>
        <end position="90"/>
    </location>
</feature>
<keyword evidence="3" id="KW-1185">Reference proteome</keyword>
<evidence type="ECO:0000256" key="1">
    <source>
        <dbReference type="SAM" id="MobiDB-lite"/>
    </source>
</evidence>
<gene>
    <name evidence="2" type="ORF">K458DRAFT_483362</name>
</gene>
<accession>A0A6G1JLA9</accession>
<dbReference type="AlphaFoldDB" id="A0A6G1JLA9"/>
<dbReference type="InterPro" id="IPR011990">
    <property type="entry name" value="TPR-like_helical_dom_sf"/>
</dbReference>
<protein>
    <submittedName>
        <fullName evidence="2">Uncharacterized protein</fullName>
    </submittedName>
</protein>
<proteinExistence type="predicted"/>
<reference evidence="2" key="1">
    <citation type="journal article" date="2020" name="Stud. Mycol.">
        <title>101 Dothideomycetes genomes: a test case for predicting lifestyles and emergence of pathogens.</title>
        <authorList>
            <person name="Haridas S."/>
            <person name="Albert R."/>
            <person name="Binder M."/>
            <person name="Bloem J."/>
            <person name="Labutti K."/>
            <person name="Salamov A."/>
            <person name="Andreopoulos B."/>
            <person name="Baker S."/>
            <person name="Barry K."/>
            <person name="Bills G."/>
            <person name="Bluhm B."/>
            <person name="Cannon C."/>
            <person name="Castanera R."/>
            <person name="Culley D."/>
            <person name="Daum C."/>
            <person name="Ezra D."/>
            <person name="Gonzalez J."/>
            <person name="Henrissat B."/>
            <person name="Kuo A."/>
            <person name="Liang C."/>
            <person name="Lipzen A."/>
            <person name="Lutzoni F."/>
            <person name="Magnuson J."/>
            <person name="Mondo S."/>
            <person name="Nolan M."/>
            <person name="Ohm R."/>
            <person name="Pangilinan J."/>
            <person name="Park H.-J."/>
            <person name="Ramirez L."/>
            <person name="Alfaro M."/>
            <person name="Sun H."/>
            <person name="Tritt A."/>
            <person name="Yoshinaga Y."/>
            <person name="Zwiers L.-H."/>
            <person name="Turgeon B."/>
            <person name="Goodwin S."/>
            <person name="Spatafora J."/>
            <person name="Crous P."/>
            <person name="Grigoriev I."/>
        </authorList>
    </citation>
    <scope>NUCLEOTIDE SEQUENCE</scope>
    <source>
        <strain evidence="2">CBS 122367</strain>
    </source>
</reference>
<feature type="compositionally biased region" description="Low complexity" evidence="1">
    <location>
        <begin position="91"/>
        <end position="103"/>
    </location>
</feature>
<dbReference type="OrthoDB" id="3800186at2759"/>
<name>A0A6G1JLA9_9PLEO</name>
<dbReference type="EMBL" id="MU005570">
    <property type="protein sequence ID" value="KAF2691334.1"/>
    <property type="molecule type" value="Genomic_DNA"/>
</dbReference>
<dbReference type="Proteomes" id="UP000799291">
    <property type="component" value="Unassembled WGS sequence"/>
</dbReference>
<feature type="region of interest" description="Disordered" evidence="1">
    <location>
        <begin position="81"/>
        <end position="108"/>
    </location>
</feature>
<evidence type="ECO:0000313" key="2">
    <source>
        <dbReference type="EMBL" id="KAF2691334.1"/>
    </source>
</evidence>
<sequence>MRSEFYSIKRYLQASRLEGEMKHLRLRLTIYTTALSNPILLSAVHATHLSFGTKFRALAFKAINDWIDMLTQESIKLARDESVSKAHDSSTSRPASQSASAQTVEERSDAYSDLHAQREELIKILQVMIGTAMKMVKRSQRDIQTLQTERDSIEMGGSATMAFASSSAPGPVATDDLDPNEIFAFQRLALAQTEPPEPSSSRAVLPRIHLTDDPPDYSTLPADSNLHATSLDLSPTYHPSDLSIQVRHHYANAQSLIAIGQPIEALSTLETAYSLLTSLSPTDSFETPTTTDILFLIAQTSVLPTLKRTTRARSALRVIYTSPTSPTSSTTPTQRYTAAHLLAQLYTFVDGNPNDPTIDWDGMSMNLDKAKEYVVAAVKGRKRVLGLGHPDTQRSVELLATLCERVGSAGGGGSAREVLLELLEVRRGIFAGDDREEELGVGEWS</sequence>
<organism evidence="2 3">
    <name type="scientific">Lentithecium fluviatile CBS 122367</name>
    <dbReference type="NCBI Taxonomy" id="1168545"/>
    <lineage>
        <taxon>Eukaryota</taxon>
        <taxon>Fungi</taxon>
        <taxon>Dikarya</taxon>
        <taxon>Ascomycota</taxon>
        <taxon>Pezizomycotina</taxon>
        <taxon>Dothideomycetes</taxon>
        <taxon>Pleosporomycetidae</taxon>
        <taxon>Pleosporales</taxon>
        <taxon>Massarineae</taxon>
        <taxon>Lentitheciaceae</taxon>
        <taxon>Lentithecium</taxon>
    </lineage>
</organism>
<evidence type="ECO:0000313" key="3">
    <source>
        <dbReference type="Proteomes" id="UP000799291"/>
    </source>
</evidence>